<dbReference type="InterPro" id="IPR001751">
    <property type="entry name" value="S100/CaBP7/8-like_CS"/>
</dbReference>
<dbReference type="PANTHER" id="PTHR11639:SF118">
    <property type="entry name" value="PROTEIN S100"/>
    <property type="match status" value="1"/>
</dbReference>
<evidence type="ECO:0000256" key="1">
    <source>
        <dbReference type="ARBA" id="ARBA00007323"/>
    </source>
</evidence>
<reference evidence="7 8" key="1">
    <citation type="submission" date="2019-02" db="EMBL/GenBank/DDBJ databases">
        <title>Opniocepnalus argus genome.</title>
        <authorList>
            <person name="Zhou C."/>
            <person name="Xiao S."/>
        </authorList>
    </citation>
    <scope>NUCLEOTIDE SEQUENCE [LARGE SCALE GENOMIC DNA]</scope>
    <source>
        <strain evidence="7">OARG1902GOOAL</strain>
        <tissue evidence="7">Muscle</tissue>
    </source>
</reference>
<comment type="similarity">
    <text evidence="1 5">Belongs to the S-100 family.</text>
</comment>
<dbReference type="SMART" id="SM01394">
    <property type="entry name" value="S_100"/>
    <property type="match status" value="1"/>
</dbReference>
<dbReference type="InterPro" id="IPR018247">
    <property type="entry name" value="EF_Hand_1_Ca_BS"/>
</dbReference>
<dbReference type="Gene3D" id="1.10.238.10">
    <property type="entry name" value="EF-hand"/>
    <property type="match status" value="1"/>
</dbReference>
<evidence type="ECO:0000256" key="5">
    <source>
        <dbReference type="RuleBase" id="RU361184"/>
    </source>
</evidence>
<organism evidence="7 8">
    <name type="scientific">Channa argus</name>
    <name type="common">Northern snakehead</name>
    <name type="synonym">Ophicephalus argus</name>
    <dbReference type="NCBI Taxonomy" id="215402"/>
    <lineage>
        <taxon>Eukaryota</taxon>
        <taxon>Metazoa</taxon>
        <taxon>Chordata</taxon>
        <taxon>Craniata</taxon>
        <taxon>Vertebrata</taxon>
        <taxon>Euteleostomi</taxon>
        <taxon>Actinopterygii</taxon>
        <taxon>Neopterygii</taxon>
        <taxon>Teleostei</taxon>
        <taxon>Neoteleostei</taxon>
        <taxon>Acanthomorphata</taxon>
        <taxon>Anabantaria</taxon>
        <taxon>Anabantiformes</taxon>
        <taxon>Channoidei</taxon>
        <taxon>Channidae</taxon>
        <taxon>Channa</taxon>
    </lineage>
</organism>
<dbReference type="EMBL" id="CM015712">
    <property type="protein sequence ID" value="KAF3707320.1"/>
    <property type="molecule type" value="Genomic_DNA"/>
</dbReference>
<keyword evidence="2 5" id="KW-0479">Metal-binding</keyword>
<protein>
    <recommendedName>
        <fullName evidence="5">Protein S100</fullName>
    </recommendedName>
    <alternativeName>
        <fullName evidence="5">S100 calcium-binding protein</fullName>
    </alternativeName>
</protein>
<dbReference type="PROSITE" id="PS00018">
    <property type="entry name" value="EF_HAND_1"/>
    <property type="match status" value="1"/>
</dbReference>
<dbReference type="GO" id="GO:0005737">
    <property type="term" value="C:cytoplasm"/>
    <property type="evidence" value="ECO:0007669"/>
    <property type="project" value="TreeGrafter"/>
</dbReference>
<evidence type="ECO:0000259" key="6">
    <source>
        <dbReference type="PROSITE" id="PS50222"/>
    </source>
</evidence>
<evidence type="ECO:0000256" key="2">
    <source>
        <dbReference type="ARBA" id="ARBA00022723"/>
    </source>
</evidence>
<dbReference type="GO" id="GO:0005509">
    <property type="term" value="F:calcium ion binding"/>
    <property type="evidence" value="ECO:0007669"/>
    <property type="project" value="InterPro"/>
</dbReference>
<dbReference type="Pfam" id="PF01023">
    <property type="entry name" value="S_100"/>
    <property type="match status" value="1"/>
</dbReference>
<dbReference type="PANTHER" id="PTHR11639">
    <property type="entry name" value="S100 CALCIUM-BINDING PROTEIN"/>
    <property type="match status" value="1"/>
</dbReference>
<dbReference type="Proteomes" id="UP000503349">
    <property type="component" value="Chromosome 1"/>
</dbReference>
<keyword evidence="3" id="KW-0677">Repeat</keyword>
<accession>A0A6G1QXA1</accession>
<sequence>MSDIQQAMALLITCFDKYSGKEGDRNTLSKAELKDLLENEFGNMLSNSNDKAGIDRIFNDLDKNKDNSVDFREFVTLVCCLTQLCHEYFISKK</sequence>
<gene>
    <name evidence="7" type="ORF">EXN66_Car000493</name>
</gene>
<keyword evidence="4 5" id="KW-0106">Calcium</keyword>
<dbReference type="GO" id="GO:0048306">
    <property type="term" value="F:calcium-dependent protein binding"/>
    <property type="evidence" value="ECO:0007669"/>
    <property type="project" value="TreeGrafter"/>
</dbReference>
<name>A0A6G1QXA1_CHAAH</name>
<evidence type="ECO:0000313" key="8">
    <source>
        <dbReference type="Proteomes" id="UP000503349"/>
    </source>
</evidence>
<dbReference type="InterPro" id="IPR002048">
    <property type="entry name" value="EF_hand_dom"/>
</dbReference>
<evidence type="ECO:0000256" key="3">
    <source>
        <dbReference type="ARBA" id="ARBA00022737"/>
    </source>
</evidence>
<evidence type="ECO:0000313" key="7">
    <source>
        <dbReference type="EMBL" id="KAF3707320.1"/>
    </source>
</evidence>
<dbReference type="PROSITE" id="PS50222">
    <property type="entry name" value="EF_HAND_2"/>
    <property type="match status" value="1"/>
</dbReference>
<feature type="domain" description="EF-hand" evidence="6">
    <location>
        <begin position="49"/>
        <end position="84"/>
    </location>
</feature>
<dbReference type="PROSITE" id="PS00303">
    <property type="entry name" value="S100_CABP"/>
    <property type="match status" value="1"/>
</dbReference>
<keyword evidence="8" id="KW-1185">Reference proteome</keyword>
<dbReference type="GO" id="GO:0046914">
    <property type="term" value="F:transition metal ion binding"/>
    <property type="evidence" value="ECO:0007669"/>
    <property type="project" value="InterPro"/>
</dbReference>
<proteinExistence type="inferred from homology"/>
<dbReference type="InterPro" id="IPR011992">
    <property type="entry name" value="EF-hand-dom_pair"/>
</dbReference>
<dbReference type="InterPro" id="IPR013787">
    <property type="entry name" value="S100_Ca-bd_sub"/>
</dbReference>
<evidence type="ECO:0000256" key="4">
    <source>
        <dbReference type="ARBA" id="ARBA00022837"/>
    </source>
</evidence>
<reference evidence="8" key="2">
    <citation type="submission" date="2019-02" db="EMBL/GenBank/DDBJ databases">
        <title>Opniocepnalus argus Var Kimnra genome.</title>
        <authorList>
            <person name="Zhou C."/>
            <person name="Xiao S."/>
        </authorList>
    </citation>
    <scope>NUCLEOTIDE SEQUENCE [LARGE SCALE GENOMIC DNA]</scope>
</reference>
<dbReference type="InterPro" id="IPR034325">
    <property type="entry name" value="S-100_dom"/>
</dbReference>
<dbReference type="OrthoDB" id="8881129at2759"/>
<dbReference type="SUPFAM" id="SSF47473">
    <property type="entry name" value="EF-hand"/>
    <property type="match status" value="1"/>
</dbReference>
<dbReference type="FunFam" id="1.10.238.10:FF:000044">
    <property type="entry name" value="Protein S100"/>
    <property type="match status" value="1"/>
</dbReference>
<dbReference type="AlphaFoldDB" id="A0A6G1QXA1"/>
<dbReference type="CDD" id="cd00213">
    <property type="entry name" value="S-100"/>
    <property type="match status" value="1"/>
</dbReference>